<evidence type="ECO:0000313" key="2">
    <source>
        <dbReference type="Proteomes" id="UP000036987"/>
    </source>
</evidence>
<name>A0A0K9PUP1_ZOSMR</name>
<dbReference type="Proteomes" id="UP000036987">
    <property type="component" value="Unassembled WGS sequence"/>
</dbReference>
<dbReference type="STRING" id="29655.A0A0K9PUP1"/>
<dbReference type="OrthoDB" id="10258062at2759"/>
<proteinExistence type="predicted"/>
<accession>A0A0K9PUP1</accession>
<gene>
    <name evidence="1" type="ORF">ZOSMA_15G00910</name>
</gene>
<reference evidence="2" key="1">
    <citation type="journal article" date="2016" name="Nature">
        <title>The genome of the seagrass Zostera marina reveals angiosperm adaptation to the sea.</title>
        <authorList>
            <person name="Olsen J.L."/>
            <person name="Rouze P."/>
            <person name="Verhelst B."/>
            <person name="Lin Y.-C."/>
            <person name="Bayer T."/>
            <person name="Collen J."/>
            <person name="Dattolo E."/>
            <person name="De Paoli E."/>
            <person name="Dittami S."/>
            <person name="Maumus F."/>
            <person name="Michel G."/>
            <person name="Kersting A."/>
            <person name="Lauritano C."/>
            <person name="Lohaus R."/>
            <person name="Toepel M."/>
            <person name="Tonon T."/>
            <person name="Vanneste K."/>
            <person name="Amirebrahimi M."/>
            <person name="Brakel J."/>
            <person name="Bostroem C."/>
            <person name="Chovatia M."/>
            <person name="Grimwood J."/>
            <person name="Jenkins J.W."/>
            <person name="Jueterbock A."/>
            <person name="Mraz A."/>
            <person name="Stam W.T."/>
            <person name="Tice H."/>
            <person name="Bornberg-Bauer E."/>
            <person name="Green P.J."/>
            <person name="Pearson G.A."/>
            <person name="Procaccini G."/>
            <person name="Duarte C.M."/>
            <person name="Schmutz J."/>
            <person name="Reusch T.B.H."/>
            <person name="Van de Peer Y."/>
        </authorList>
    </citation>
    <scope>NUCLEOTIDE SEQUENCE [LARGE SCALE GENOMIC DNA]</scope>
    <source>
        <strain evidence="2">cv. Finnish</strain>
    </source>
</reference>
<evidence type="ECO:0000313" key="1">
    <source>
        <dbReference type="EMBL" id="KMZ72753.1"/>
    </source>
</evidence>
<dbReference type="EMBL" id="LFYR01000620">
    <property type="protein sequence ID" value="KMZ72753.1"/>
    <property type="molecule type" value="Genomic_DNA"/>
</dbReference>
<organism evidence="1 2">
    <name type="scientific">Zostera marina</name>
    <name type="common">Eelgrass</name>
    <dbReference type="NCBI Taxonomy" id="29655"/>
    <lineage>
        <taxon>Eukaryota</taxon>
        <taxon>Viridiplantae</taxon>
        <taxon>Streptophyta</taxon>
        <taxon>Embryophyta</taxon>
        <taxon>Tracheophyta</taxon>
        <taxon>Spermatophyta</taxon>
        <taxon>Magnoliopsida</taxon>
        <taxon>Liliopsida</taxon>
        <taxon>Zosteraceae</taxon>
        <taxon>Zostera</taxon>
    </lineage>
</organism>
<comment type="caution">
    <text evidence="1">The sequence shown here is derived from an EMBL/GenBank/DDBJ whole genome shotgun (WGS) entry which is preliminary data.</text>
</comment>
<keyword evidence="2" id="KW-1185">Reference proteome</keyword>
<sequence>MAGEEDAKLQTLILHKIGDVSSSVESANCVDDVICALYSLAVRLFPVDSSLLSGAIHQSYTTQILNTQLYTDAERDRWRCSFYRGVAFPAMANILIYSKIEICVLDFSFALIIYPIENSLFNVVLIA</sequence>
<dbReference type="AlphaFoldDB" id="A0A0K9PUP1"/>
<protein>
    <submittedName>
        <fullName evidence="1">Uncharacterized protein</fullName>
    </submittedName>
</protein>